<dbReference type="OrthoDB" id="8905724at2"/>
<comment type="caution">
    <text evidence="1">The sequence shown here is derived from an EMBL/GenBank/DDBJ whole genome shotgun (WGS) entry which is preliminary data.</text>
</comment>
<reference evidence="1 2" key="1">
    <citation type="submission" date="2018-10" db="EMBL/GenBank/DDBJ databases">
        <title>Cohnella sp. M2MS4P-1, whole genome shotgun sequence.</title>
        <authorList>
            <person name="Tuo L."/>
        </authorList>
    </citation>
    <scope>NUCLEOTIDE SEQUENCE [LARGE SCALE GENOMIC DNA]</scope>
    <source>
        <strain evidence="1 2">M2MS4P-1</strain>
    </source>
</reference>
<dbReference type="RefSeq" id="WP_120976448.1">
    <property type="nucleotide sequence ID" value="NZ_RBZM01000004.1"/>
</dbReference>
<dbReference type="AlphaFoldDB" id="A0A494XYD4"/>
<name>A0A494XYD4_9BACL</name>
<dbReference type="Gene3D" id="2.40.30.10">
    <property type="entry name" value="Translation factors"/>
    <property type="match status" value="1"/>
</dbReference>
<keyword evidence="2" id="KW-1185">Reference proteome</keyword>
<evidence type="ECO:0000313" key="1">
    <source>
        <dbReference type="EMBL" id="RKP55574.1"/>
    </source>
</evidence>
<organism evidence="1 2">
    <name type="scientific">Cohnella endophytica</name>
    <dbReference type="NCBI Taxonomy" id="2419778"/>
    <lineage>
        <taxon>Bacteria</taxon>
        <taxon>Bacillati</taxon>
        <taxon>Bacillota</taxon>
        <taxon>Bacilli</taxon>
        <taxon>Bacillales</taxon>
        <taxon>Paenibacillaceae</taxon>
        <taxon>Cohnella</taxon>
    </lineage>
</organism>
<evidence type="ECO:0000313" key="2">
    <source>
        <dbReference type="Proteomes" id="UP000282076"/>
    </source>
</evidence>
<sequence length="133" mass="15566">MWTPYEVVRKHLHDFRIEYRFYSREEGGRKILPFQGYRCDFSYDGDDIGTTGIYMIHPEFEDEDGNVLINDIESVNGIGTARMWILIPEMRKEIHNNRIKLGVKGYFMEGSRKVGVVKVIEINGIMDNANKIF</sequence>
<protein>
    <submittedName>
        <fullName evidence="1">Uncharacterized protein</fullName>
    </submittedName>
</protein>
<proteinExistence type="predicted"/>
<accession>A0A494XYD4</accession>
<gene>
    <name evidence="1" type="ORF">D7Z26_10350</name>
</gene>
<dbReference type="Proteomes" id="UP000282076">
    <property type="component" value="Unassembled WGS sequence"/>
</dbReference>
<dbReference type="EMBL" id="RBZM01000004">
    <property type="protein sequence ID" value="RKP55574.1"/>
    <property type="molecule type" value="Genomic_DNA"/>
</dbReference>